<proteinExistence type="predicted"/>
<reference evidence="1" key="1">
    <citation type="submission" date="2023-10" db="EMBL/GenBank/DDBJ databases">
        <authorList>
            <person name="Rodriguez Cubillos JULIANA M."/>
            <person name="De Vega J."/>
        </authorList>
    </citation>
    <scope>NUCLEOTIDE SEQUENCE</scope>
</reference>
<dbReference type="Proteomes" id="UP001177021">
    <property type="component" value="Unassembled WGS sequence"/>
</dbReference>
<keyword evidence="2" id="KW-1185">Reference proteome</keyword>
<evidence type="ECO:0000313" key="1">
    <source>
        <dbReference type="EMBL" id="CAJ2662926.1"/>
    </source>
</evidence>
<protein>
    <submittedName>
        <fullName evidence="1">Uncharacterized protein</fullName>
    </submittedName>
</protein>
<accession>A0ACB0L345</accession>
<sequence length="280" mass="31729">MAFHTKMKMAYLCLLIPLILLCSSTILVSYQDSCASNLVELQQPIPFDTKSLLCSPVWADHNFILRYAKVSTDVWGFILSFPTNIKSYAAIGFSKDGKMVGSTAIVGWMPSSSEGGMKMYSLDGKSTKEVIIDKEELYMINASITPASTSLVYMIFVLKTTQPTTKLLFAIGPKCGFPNYPNYALFKHSDHISLVIDYSKGTIRKVPYQKLRRRIHGILNNVGWNDIVMIIGSIIIRYFKQWRWDPIWFYILTFGFLGGIVSVRLYVIELLVVVIEFLIS</sequence>
<evidence type="ECO:0000313" key="2">
    <source>
        <dbReference type="Proteomes" id="UP001177021"/>
    </source>
</evidence>
<organism evidence="1 2">
    <name type="scientific">Trifolium pratense</name>
    <name type="common">Red clover</name>
    <dbReference type="NCBI Taxonomy" id="57577"/>
    <lineage>
        <taxon>Eukaryota</taxon>
        <taxon>Viridiplantae</taxon>
        <taxon>Streptophyta</taxon>
        <taxon>Embryophyta</taxon>
        <taxon>Tracheophyta</taxon>
        <taxon>Spermatophyta</taxon>
        <taxon>Magnoliopsida</taxon>
        <taxon>eudicotyledons</taxon>
        <taxon>Gunneridae</taxon>
        <taxon>Pentapetalae</taxon>
        <taxon>rosids</taxon>
        <taxon>fabids</taxon>
        <taxon>Fabales</taxon>
        <taxon>Fabaceae</taxon>
        <taxon>Papilionoideae</taxon>
        <taxon>50 kb inversion clade</taxon>
        <taxon>NPAAA clade</taxon>
        <taxon>Hologalegina</taxon>
        <taxon>IRL clade</taxon>
        <taxon>Trifolieae</taxon>
        <taxon>Trifolium</taxon>
    </lineage>
</organism>
<comment type="caution">
    <text evidence="1">The sequence shown here is derived from an EMBL/GenBank/DDBJ whole genome shotgun (WGS) entry which is preliminary data.</text>
</comment>
<gene>
    <name evidence="1" type="ORF">MILVUS5_LOCUS28451</name>
</gene>
<name>A0ACB0L345_TRIPR</name>
<dbReference type="EMBL" id="CASHSV030000409">
    <property type="protein sequence ID" value="CAJ2662926.1"/>
    <property type="molecule type" value="Genomic_DNA"/>
</dbReference>